<evidence type="ECO:0000313" key="2">
    <source>
        <dbReference type="EMBL" id="AYF76575.1"/>
    </source>
</evidence>
<accession>A0A386ZJ23</accession>
<evidence type="ECO:0000256" key="1">
    <source>
        <dbReference type="SAM" id="Phobius"/>
    </source>
</evidence>
<sequence>MSAGDVVARNAKTVVSAIGGVINVLAVAALLFQYAPSSVAGYGAAVLTAVEVLRSVNVWIVRNESVIAAAAQAGSELVTALENPHLAGSEVA</sequence>
<dbReference type="KEGG" id="nyu:D7D52_25265"/>
<dbReference type="RefSeq" id="WP_120740223.1">
    <property type="nucleotide sequence ID" value="NZ_CP032568.1"/>
</dbReference>
<dbReference type="EMBL" id="CP032568">
    <property type="protein sequence ID" value="AYF76575.1"/>
    <property type="molecule type" value="Genomic_DNA"/>
</dbReference>
<reference evidence="2 3" key="1">
    <citation type="submission" date="2018-09" db="EMBL/GenBank/DDBJ databases">
        <title>Nocardia yunnanensis sp. nov., an actinomycete isolated from a soil sample.</title>
        <authorList>
            <person name="Zhang J."/>
        </authorList>
    </citation>
    <scope>NUCLEOTIDE SEQUENCE [LARGE SCALE GENOMIC DNA]</scope>
    <source>
        <strain evidence="2 3">CFHS0054</strain>
    </source>
</reference>
<name>A0A386ZJ23_9NOCA</name>
<gene>
    <name evidence="2" type="ORF">D7D52_25265</name>
</gene>
<keyword evidence="1" id="KW-0472">Membrane</keyword>
<protein>
    <submittedName>
        <fullName evidence="2">Uncharacterized protein</fullName>
    </submittedName>
</protein>
<keyword evidence="3" id="KW-1185">Reference proteome</keyword>
<evidence type="ECO:0000313" key="3">
    <source>
        <dbReference type="Proteomes" id="UP000267164"/>
    </source>
</evidence>
<keyword evidence="1" id="KW-0812">Transmembrane</keyword>
<proteinExistence type="predicted"/>
<dbReference type="Proteomes" id="UP000267164">
    <property type="component" value="Chromosome"/>
</dbReference>
<dbReference type="OrthoDB" id="4569067at2"/>
<organism evidence="2 3">
    <name type="scientific">Nocardia yunnanensis</name>
    <dbReference type="NCBI Taxonomy" id="2382165"/>
    <lineage>
        <taxon>Bacteria</taxon>
        <taxon>Bacillati</taxon>
        <taxon>Actinomycetota</taxon>
        <taxon>Actinomycetes</taxon>
        <taxon>Mycobacteriales</taxon>
        <taxon>Nocardiaceae</taxon>
        <taxon>Nocardia</taxon>
    </lineage>
</organism>
<feature type="transmembrane region" description="Helical" evidence="1">
    <location>
        <begin position="14"/>
        <end position="32"/>
    </location>
</feature>
<keyword evidence="1" id="KW-1133">Transmembrane helix</keyword>
<dbReference type="AlphaFoldDB" id="A0A386ZJ23"/>